<evidence type="ECO:0000313" key="1">
    <source>
        <dbReference type="EMBL" id="RPA72558.1"/>
    </source>
</evidence>
<evidence type="ECO:0000313" key="2">
    <source>
        <dbReference type="Proteomes" id="UP000275078"/>
    </source>
</evidence>
<dbReference type="EMBL" id="ML119856">
    <property type="protein sequence ID" value="RPA72558.1"/>
    <property type="molecule type" value="Genomic_DNA"/>
</dbReference>
<protein>
    <submittedName>
        <fullName evidence="1">Uncharacterized protein</fullName>
    </submittedName>
</protein>
<dbReference type="AlphaFoldDB" id="A0A3N4HIR6"/>
<reference evidence="1 2" key="1">
    <citation type="journal article" date="2018" name="Nat. Ecol. Evol.">
        <title>Pezizomycetes genomes reveal the molecular basis of ectomycorrhizal truffle lifestyle.</title>
        <authorList>
            <person name="Murat C."/>
            <person name="Payen T."/>
            <person name="Noel B."/>
            <person name="Kuo A."/>
            <person name="Morin E."/>
            <person name="Chen J."/>
            <person name="Kohler A."/>
            <person name="Krizsan K."/>
            <person name="Balestrini R."/>
            <person name="Da Silva C."/>
            <person name="Montanini B."/>
            <person name="Hainaut M."/>
            <person name="Levati E."/>
            <person name="Barry K.W."/>
            <person name="Belfiori B."/>
            <person name="Cichocki N."/>
            <person name="Clum A."/>
            <person name="Dockter R.B."/>
            <person name="Fauchery L."/>
            <person name="Guy J."/>
            <person name="Iotti M."/>
            <person name="Le Tacon F."/>
            <person name="Lindquist E.A."/>
            <person name="Lipzen A."/>
            <person name="Malagnac F."/>
            <person name="Mello A."/>
            <person name="Molinier V."/>
            <person name="Miyauchi S."/>
            <person name="Poulain J."/>
            <person name="Riccioni C."/>
            <person name="Rubini A."/>
            <person name="Sitrit Y."/>
            <person name="Splivallo R."/>
            <person name="Traeger S."/>
            <person name="Wang M."/>
            <person name="Zifcakova L."/>
            <person name="Wipf D."/>
            <person name="Zambonelli A."/>
            <person name="Paolocci F."/>
            <person name="Nowrousian M."/>
            <person name="Ottonello S."/>
            <person name="Baldrian P."/>
            <person name="Spatafora J.W."/>
            <person name="Henrissat B."/>
            <person name="Nagy L.G."/>
            <person name="Aury J.M."/>
            <person name="Wincker P."/>
            <person name="Grigoriev I.V."/>
            <person name="Bonfante P."/>
            <person name="Martin F.M."/>
        </authorList>
    </citation>
    <scope>NUCLEOTIDE SEQUENCE [LARGE SCALE GENOMIC DNA]</scope>
    <source>
        <strain evidence="1 2">RN42</strain>
    </source>
</reference>
<proteinExistence type="predicted"/>
<keyword evidence="2" id="KW-1185">Reference proteome</keyword>
<accession>A0A3N4HIR6</accession>
<dbReference type="Proteomes" id="UP000275078">
    <property type="component" value="Unassembled WGS sequence"/>
</dbReference>
<organism evidence="1 2">
    <name type="scientific">Ascobolus immersus RN42</name>
    <dbReference type="NCBI Taxonomy" id="1160509"/>
    <lineage>
        <taxon>Eukaryota</taxon>
        <taxon>Fungi</taxon>
        <taxon>Dikarya</taxon>
        <taxon>Ascomycota</taxon>
        <taxon>Pezizomycotina</taxon>
        <taxon>Pezizomycetes</taxon>
        <taxon>Pezizales</taxon>
        <taxon>Ascobolaceae</taxon>
        <taxon>Ascobolus</taxon>
    </lineage>
</organism>
<name>A0A3N4HIR6_ASCIM</name>
<gene>
    <name evidence="1" type="ORF">BJ508DRAFT_367176</name>
</gene>
<sequence length="235" mass="27633">MHTLMTLTTFNYEVMGTESSERSDRRLWFQLYQRVDMLFYDYAKIGFIVYLSNPEFRRRCKANLTSETQLKLIGLVLEKSKCDLRDAVFEVFACLDLAMGTFRNRDFVEDEELYRRRKGDPDKLAVAHHVEKPRYSVGAPLWIPFGFDSYEIARKLRAGVSGPNDSKYGREDETKIYHVRENSPVWLIGFLMRLRSESLEARIMRYVEDDTVVPEENIRGLRERMGTIFDLPNLS</sequence>